<proteinExistence type="predicted"/>
<accession>A0A640KVL3</accession>
<gene>
    <name evidence="2" type="ORF">LtaPh_3620100</name>
</gene>
<dbReference type="VEuPathDB" id="TriTrypDB:LtaPh_3620100"/>
<dbReference type="PROSITE" id="PS51257">
    <property type="entry name" value="PROKAR_LIPOPROTEIN"/>
    <property type="match status" value="1"/>
</dbReference>
<reference evidence="2" key="1">
    <citation type="submission" date="2019-11" db="EMBL/GenBank/DDBJ databases">
        <title>Leishmania tarentolae CDS.</title>
        <authorList>
            <person name="Goto Y."/>
            <person name="Yamagishi J."/>
        </authorList>
    </citation>
    <scope>NUCLEOTIDE SEQUENCE [LARGE SCALE GENOMIC DNA]</scope>
    <source>
        <strain evidence="2">Parrot Tar II</strain>
    </source>
</reference>
<dbReference type="Proteomes" id="UP000419144">
    <property type="component" value="Unassembled WGS sequence"/>
</dbReference>
<evidence type="ECO:0000256" key="1">
    <source>
        <dbReference type="SAM" id="Coils"/>
    </source>
</evidence>
<dbReference type="OrthoDB" id="263686at2759"/>
<keyword evidence="3" id="KW-1185">Reference proteome</keyword>
<keyword evidence="1" id="KW-0175">Coiled coil</keyword>
<feature type="coiled-coil region" evidence="1">
    <location>
        <begin position="325"/>
        <end position="408"/>
    </location>
</feature>
<dbReference type="AlphaFoldDB" id="A0A640KVL3"/>
<dbReference type="EMBL" id="BLBS01000057">
    <property type="protein sequence ID" value="GET93271.1"/>
    <property type="molecule type" value="Genomic_DNA"/>
</dbReference>
<organism evidence="2 3">
    <name type="scientific">Leishmania tarentolae</name>
    <name type="common">Sauroleishmania tarentolae</name>
    <dbReference type="NCBI Taxonomy" id="5689"/>
    <lineage>
        <taxon>Eukaryota</taxon>
        <taxon>Discoba</taxon>
        <taxon>Euglenozoa</taxon>
        <taxon>Kinetoplastea</taxon>
        <taxon>Metakinetoplastina</taxon>
        <taxon>Trypanosomatida</taxon>
        <taxon>Trypanosomatidae</taxon>
        <taxon>Leishmaniinae</taxon>
        <taxon>Leishmania</taxon>
        <taxon>lizard Leishmania</taxon>
    </lineage>
</organism>
<sequence>MFPLSCRSPSFYMYPALPRRLDGCSGGSVAVSSCQRVTPAATPCASPSRVAAENGGYVITPMVAQAAPPPSQATKTSRSGRLFVNHNTQCSAQSGDSVAVPLRASFTATTGVLPLPSPGLHTGNRSQAIRPGARTGAHDGVTATAFTEVHVAPPPPLSSGPFRRAYATDRQGLVRGRTVSTVGETANDSGSPLSLEIEGVQTGEEVAVEVTTARVRNSTSSFSHDSHDAAQLQKLRRQLVKVTADLKASINTNRRQKQEHRQQLAEWLVLSNESDARLRNVQSNQASREQLLCSELSAAIKHLLAKLKAQALKGREADGAHAAEKAEWEAKHTALLRKLEDERAALATQLTSTNLADTKSEEADKLRAELEDLRRSAADQQRSLEEKLMQTQSTLQAKQSELNRYLQERDQNNYLVAQCRLFIQQVCQPGFSVVKGPSLEPVEKQRPEPTGFVLVPLSVLLYGYALLPEGDRQALIDHYDDKVKSLK</sequence>
<name>A0A640KVL3_LEITA</name>
<evidence type="ECO:0000313" key="2">
    <source>
        <dbReference type="EMBL" id="GET93271.1"/>
    </source>
</evidence>
<evidence type="ECO:0000313" key="3">
    <source>
        <dbReference type="Proteomes" id="UP000419144"/>
    </source>
</evidence>
<comment type="caution">
    <text evidence="2">The sequence shown here is derived from an EMBL/GenBank/DDBJ whole genome shotgun (WGS) entry which is preliminary data.</text>
</comment>
<protein>
    <submittedName>
        <fullName evidence="2">Uncharacterized protein</fullName>
    </submittedName>
</protein>